<feature type="domain" description="Mannose-6-phosphate isomerase type II C-terminal" evidence="11">
    <location>
        <begin position="352"/>
        <end position="464"/>
    </location>
</feature>
<evidence type="ECO:0000313" key="14">
    <source>
        <dbReference type="Proteomes" id="UP001138460"/>
    </source>
</evidence>
<evidence type="ECO:0000256" key="7">
    <source>
        <dbReference type="ARBA" id="ARBA00023134"/>
    </source>
</evidence>
<dbReference type="Gene3D" id="3.90.550.10">
    <property type="entry name" value="Spore Coat Polysaccharide Biosynthesis Protein SpsA, Chain A"/>
    <property type="match status" value="1"/>
</dbReference>
<evidence type="ECO:0000256" key="6">
    <source>
        <dbReference type="ARBA" id="ARBA00022741"/>
    </source>
</evidence>
<gene>
    <name evidence="13" type="ORF">CLR69_09175</name>
</gene>
<evidence type="ECO:0000313" key="13">
    <source>
        <dbReference type="EMBL" id="RYC45142.1"/>
    </source>
</evidence>
<dbReference type="GO" id="GO:0005525">
    <property type="term" value="F:GTP binding"/>
    <property type="evidence" value="ECO:0007669"/>
    <property type="project" value="UniProtKB-KW"/>
</dbReference>
<dbReference type="CDD" id="cd02509">
    <property type="entry name" value="GDP-M1P_Guanylyltransferase"/>
    <property type="match status" value="1"/>
</dbReference>
<keyword evidence="7" id="KW-0342">GTP-binding</keyword>
<evidence type="ECO:0000256" key="4">
    <source>
        <dbReference type="ARBA" id="ARBA00022679"/>
    </source>
</evidence>
<dbReference type="InterPro" id="IPR005835">
    <property type="entry name" value="NTP_transferase_dom"/>
</dbReference>
<keyword evidence="5 13" id="KW-0548">Nucleotidyltransferase</keyword>
<dbReference type="InterPro" id="IPR054566">
    <property type="entry name" value="ManC/GMP-like_b-helix"/>
</dbReference>
<evidence type="ECO:0000256" key="3">
    <source>
        <dbReference type="ARBA" id="ARBA00012387"/>
    </source>
</evidence>
<dbReference type="InterPro" id="IPR006375">
    <property type="entry name" value="Man1P_GuaTrfase/Man6P_Isoase"/>
</dbReference>
<evidence type="ECO:0000259" key="12">
    <source>
        <dbReference type="Pfam" id="PF22640"/>
    </source>
</evidence>
<evidence type="ECO:0000256" key="5">
    <source>
        <dbReference type="ARBA" id="ARBA00022695"/>
    </source>
</evidence>
<organism evidence="13 14">
    <name type="scientific">Pectobacterium zantedeschiae</name>
    <dbReference type="NCBI Taxonomy" id="2034769"/>
    <lineage>
        <taxon>Bacteria</taxon>
        <taxon>Pseudomonadati</taxon>
        <taxon>Pseudomonadota</taxon>
        <taxon>Gammaproteobacteria</taxon>
        <taxon>Enterobacterales</taxon>
        <taxon>Pectobacteriaceae</taxon>
        <taxon>Pectobacterium</taxon>
    </lineage>
</organism>
<dbReference type="InterPro" id="IPR011051">
    <property type="entry name" value="RmlC_Cupin_sf"/>
</dbReference>
<comment type="caution">
    <text evidence="13">The sequence shown here is derived from an EMBL/GenBank/DDBJ whole genome shotgun (WGS) entry which is preliminary data.</text>
</comment>
<dbReference type="InterPro" id="IPR049577">
    <property type="entry name" value="GMPP_N"/>
</dbReference>
<comment type="catalytic activity">
    <reaction evidence="8">
        <text>alpha-D-mannose 1-phosphate + GTP + H(+) = GDP-alpha-D-mannose + diphosphate</text>
        <dbReference type="Rhea" id="RHEA:15229"/>
        <dbReference type="ChEBI" id="CHEBI:15378"/>
        <dbReference type="ChEBI" id="CHEBI:33019"/>
        <dbReference type="ChEBI" id="CHEBI:37565"/>
        <dbReference type="ChEBI" id="CHEBI:57527"/>
        <dbReference type="ChEBI" id="CHEBI:58409"/>
        <dbReference type="EC" id="2.7.7.13"/>
    </reaction>
</comment>
<dbReference type="Pfam" id="PF22640">
    <property type="entry name" value="ManC_GMP_beta-helix"/>
    <property type="match status" value="1"/>
</dbReference>
<name>A0A9X8JKJ6_9GAMM</name>
<dbReference type="InterPro" id="IPR051161">
    <property type="entry name" value="Mannose-6P_isomerase_type2"/>
</dbReference>
<feature type="domain" description="MannoseP isomerase/GMP-like beta-helix" evidence="12">
    <location>
        <begin position="292"/>
        <end position="346"/>
    </location>
</feature>
<dbReference type="NCBIfam" id="TIGR01479">
    <property type="entry name" value="GMP_PMI"/>
    <property type="match status" value="1"/>
</dbReference>
<keyword evidence="4 13" id="KW-0808">Transferase</keyword>
<evidence type="ECO:0000256" key="8">
    <source>
        <dbReference type="ARBA" id="ARBA00047343"/>
    </source>
</evidence>
<dbReference type="PANTHER" id="PTHR46390">
    <property type="entry name" value="MANNOSE-1-PHOSPHATE GUANYLYLTRANSFERASE"/>
    <property type="match status" value="1"/>
</dbReference>
<dbReference type="SUPFAM" id="SSF51182">
    <property type="entry name" value="RmlC-like cupins"/>
    <property type="match status" value="1"/>
</dbReference>
<keyword evidence="13" id="KW-0413">Isomerase</keyword>
<dbReference type="InterPro" id="IPR001538">
    <property type="entry name" value="Man6P_isomerase-2_C"/>
</dbReference>
<protein>
    <recommendedName>
        <fullName evidence="3">mannose-1-phosphate guanylyltransferase</fullName>
        <ecNumber evidence="3">2.7.7.13</ecNumber>
    </recommendedName>
</protein>
<evidence type="ECO:0000259" key="10">
    <source>
        <dbReference type="Pfam" id="PF00483"/>
    </source>
</evidence>
<feature type="domain" description="Nucleotidyl transferase" evidence="10">
    <location>
        <begin position="4"/>
        <end position="285"/>
    </location>
</feature>
<evidence type="ECO:0000256" key="9">
    <source>
        <dbReference type="RuleBase" id="RU004190"/>
    </source>
</evidence>
<reference evidence="13 14" key="1">
    <citation type="journal article" date="2018" name="Syst. Appl. Microbiol.">
        <title>Pectobacterium zantedeschiae sp. nov. a new species of a soft rot pathogen isolated from Calla lily (Zantedeschia spp.).</title>
        <authorList>
            <person name="Waleron M."/>
            <person name="Misztak A."/>
            <person name="Waleron M."/>
            <person name="Franczuk M."/>
            <person name="Jonca J."/>
            <person name="Wielgomas B."/>
            <person name="Mikicinski A."/>
            <person name="Popovic T."/>
            <person name="Waleron K."/>
        </authorList>
    </citation>
    <scope>NUCLEOTIDE SEQUENCE [LARGE SCALE GENOMIC DNA]</scope>
    <source>
        <strain evidence="13 14">9M</strain>
    </source>
</reference>
<dbReference type="Pfam" id="PF01050">
    <property type="entry name" value="MannoseP_isomer"/>
    <property type="match status" value="1"/>
</dbReference>
<dbReference type="CDD" id="cd02213">
    <property type="entry name" value="cupin_PMI_typeII_C"/>
    <property type="match status" value="1"/>
</dbReference>
<dbReference type="EC" id="2.7.7.13" evidence="3"/>
<comment type="similarity">
    <text evidence="2 9">Belongs to the mannose-6-phosphate isomerase type 2 family.</text>
</comment>
<dbReference type="OrthoDB" id="9806359at2"/>
<dbReference type="AlphaFoldDB" id="A0A9X8JKJ6"/>
<dbReference type="FunFam" id="3.90.550.10:FF:000046">
    <property type="entry name" value="Mannose-1-phosphate guanylyltransferase (GDP)"/>
    <property type="match status" value="1"/>
</dbReference>
<dbReference type="GO" id="GO:0016853">
    <property type="term" value="F:isomerase activity"/>
    <property type="evidence" value="ECO:0007669"/>
    <property type="project" value="UniProtKB-KW"/>
</dbReference>
<dbReference type="InterPro" id="IPR029044">
    <property type="entry name" value="Nucleotide-diphossugar_trans"/>
</dbReference>
<dbReference type="GO" id="GO:0009298">
    <property type="term" value="P:GDP-mannose biosynthetic process"/>
    <property type="evidence" value="ECO:0007669"/>
    <property type="project" value="TreeGrafter"/>
</dbReference>
<dbReference type="GO" id="GO:0000271">
    <property type="term" value="P:polysaccharide biosynthetic process"/>
    <property type="evidence" value="ECO:0007669"/>
    <property type="project" value="InterPro"/>
</dbReference>
<dbReference type="PANTHER" id="PTHR46390:SF1">
    <property type="entry name" value="MANNOSE-1-PHOSPHATE GUANYLYLTRANSFERASE"/>
    <property type="match status" value="1"/>
</dbReference>
<dbReference type="Gene3D" id="2.60.120.10">
    <property type="entry name" value="Jelly Rolls"/>
    <property type="match status" value="1"/>
</dbReference>
<dbReference type="EMBL" id="NWTM01000001">
    <property type="protein sequence ID" value="RYC45142.1"/>
    <property type="molecule type" value="Genomic_DNA"/>
</dbReference>
<keyword evidence="6" id="KW-0547">Nucleotide-binding</keyword>
<dbReference type="FunFam" id="2.60.120.10:FF:000032">
    <property type="entry name" value="Mannose-1-phosphate guanylyltransferase/mannose-6-phosphate isomerase"/>
    <property type="match status" value="1"/>
</dbReference>
<proteinExistence type="inferred from homology"/>
<sequence length="469" mass="51638">MIVPVIMAGGSGTRLWPLSRALYPKQLLALHSDVTMLQATISRLAGFESEAPLVICNEAHRFIVAEQLRELRCEGKIILEPCGRNTAPAIAVAALQAMRSSPDVDPILLVLAADHVIENEAAFTLAVNQAQQLTALGKLITFGIVPTEAHTGYGYIRRGISVNDVAFTVDCFVEKPDASTAEAYVSSGDYYWNSGMFMFKASVYLNALKEYRPDIFAACEQACANSREDLDFTRLDEAAFTNCPDDSVDYAVMEKTSDAVVIPLAAGWSDVGSWSSLWDILEKDESGNVNIGEVIALDSHNNYISSDSALVATIGIDDVVIVNTGDALLVAAKDRSQDVKKVVDRLKESNLHHYREHSESFRPWGKISNIDSGDHYQVKKIIVHPGHGLSLQQHFHRAEHWVVLVGTAKVNIDEKEFFLSENQSTFIPPGAVHTLENPGVIDLVMIEVRSGHYLADDDIVRLQDRYGRI</sequence>
<evidence type="ECO:0000256" key="1">
    <source>
        <dbReference type="ARBA" id="ARBA00004823"/>
    </source>
</evidence>
<dbReference type="GO" id="GO:0004475">
    <property type="term" value="F:mannose-1-phosphate guanylyltransferase (GTP) activity"/>
    <property type="evidence" value="ECO:0007669"/>
    <property type="project" value="UniProtKB-EC"/>
</dbReference>
<comment type="pathway">
    <text evidence="1">Nucleotide-sugar biosynthesis; GDP-alpha-D-mannose biosynthesis; GDP-alpha-D-mannose from alpha-D-mannose 1-phosphate (GTP route): step 1/1.</text>
</comment>
<accession>A0A9X8JKJ6</accession>
<dbReference type="SUPFAM" id="SSF53448">
    <property type="entry name" value="Nucleotide-diphospho-sugar transferases"/>
    <property type="match status" value="1"/>
</dbReference>
<keyword evidence="14" id="KW-1185">Reference proteome</keyword>
<dbReference type="InterPro" id="IPR014710">
    <property type="entry name" value="RmlC-like_jellyroll"/>
</dbReference>
<dbReference type="Proteomes" id="UP001138460">
    <property type="component" value="Unassembled WGS sequence"/>
</dbReference>
<evidence type="ECO:0000256" key="2">
    <source>
        <dbReference type="ARBA" id="ARBA00006115"/>
    </source>
</evidence>
<dbReference type="RefSeq" id="WP_129713365.1">
    <property type="nucleotide sequence ID" value="NZ_JBEHFA010000003.1"/>
</dbReference>
<evidence type="ECO:0000259" key="11">
    <source>
        <dbReference type="Pfam" id="PF01050"/>
    </source>
</evidence>
<dbReference type="Pfam" id="PF00483">
    <property type="entry name" value="NTP_transferase"/>
    <property type="match status" value="1"/>
</dbReference>